<dbReference type="InterPro" id="IPR029016">
    <property type="entry name" value="GAF-like_dom_sf"/>
</dbReference>
<evidence type="ECO:0000256" key="3">
    <source>
        <dbReference type="ARBA" id="ARBA00022553"/>
    </source>
</evidence>
<gene>
    <name evidence="8" type="ORF">OLMES_1126</name>
</gene>
<dbReference type="Gene3D" id="1.10.510.10">
    <property type="entry name" value="Transferase(Phosphotransferase) domain 1"/>
    <property type="match status" value="1"/>
</dbReference>
<dbReference type="InterPro" id="IPR004358">
    <property type="entry name" value="Sig_transdc_His_kin-like_C"/>
</dbReference>
<dbReference type="EMBL" id="CP021425">
    <property type="protein sequence ID" value="ARU55211.1"/>
    <property type="molecule type" value="Genomic_DNA"/>
</dbReference>
<dbReference type="Pfam" id="PF02518">
    <property type="entry name" value="HATPase_c"/>
    <property type="match status" value="1"/>
</dbReference>
<dbReference type="Gene3D" id="3.40.50.300">
    <property type="entry name" value="P-loop containing nucleotide triphosphate hydrolases"/>
    <property type="match status" value="1"/>
</dbReference>
<evidence type="ECO:0000259" key="7">
    <source>
        <dbReference type="PROSITE" id="PS50109"/>
    </source>
</evidence>
<dbReference type="Pfam" id="PF13191">
    <property type="entry name" value="AAA_16"/>
    <property type="match status" value="1"/>
</dbReference>
<dbReference type="InterPro" id="IPR005467">
    <property type="entry name" value="His_kinase_dom"/>
</dbReference>
<dbReference type="Pfam" id="PF00069">
    <property type="entry name" value="Pkinase"/>
    <property type="match status" value="1"/>
</dbReference>
<dbReference type="InterPro" id="IPR041664">
    <property type="entry name" value="AAA_16"/>
</dbReference>
<feature type="domain" description="Protein kinase" evidence="6">
    <location>
        <begin position="8"/>
        <end position="276"/>
    </location>
</feature>
<dbReference type="CDD" id="cd14014">
    <property type="entry name" value="STKc_PknB_like"/>
    <property type="match status" value="1"/>
</dbReference>
<dbReference type="SUPFAM" id="SSF55874">
    <property type="entry name" value="ATPase domain of HSP90 chaperone/DNA topoisomerase II/histidine kinase"/>
    <property type="match status" value="1"/>
</dbReference>
<proteinExistence type="predicted"/>
<dbReference type="SMART" id="SM00388">
    <property type="entry name" value="HisKA"/>
    <property type="match status" value="1"/>
</dbReference>
<dbReference type="SUPFAM" id="SSF47384">
    <property type="entry name" value="Homodimeric domain of signal transducing histidine kinase"/>
    <property type="match status" value="1"/>
</dbReference>
<dbReference type="OrthoDB" id="9801841at2"/>
<dbReference type="SUPFAM" id="SSF52540">
    <property type="entry name" value="P-loop containing nucleoside triphosphate hydrolases"/>
    <property type="match status" value="1"/>
</dbReference>
<evidence type="ECO:0000256" key="4">
    <source>
        <dbReference type="ARBA" id="ARBA00022679"/>
    </source>
</evidence>
<name>A0A1Y0I467_9GAMM</name>
<evidence type="ECO:0000313" key="8">
    <source>
        <dbReference type="EMBL" id="ARU55211.1"/>
    </source>
</evidence>
<dbReference type="GO" id="GO:0005886">
    <property type="term" value="C:plasma membrane"/>
    <property type="evidence" value="ECO:0007669"/>
    <property type="project" value="UniProtKB-ARBA"/>
</dbReference>
<accession>A0A1Y0I467</accession>
<dbReference type="SUPFAM" id="SSF55781">
    <property type="entry name" value="GAF domain-like"/>
    <property type="match status" value="1"/>
</dbReference>
<dbReference type="Gene3D" id="3.30.565.10">
    <property type="entry name" value="Histidine kinase-like ATPase, C-terminal domain"/>
    <property type="match status" value="1"/>
</dbReference>
<evidence type="ECO:0000256" key="1">
    <source>
        <dbReference type="ARBA" id="ARBA00000085"/>
    </source>
</evidence>
<dbReference type="InterPro" id="IPR053159">
    <property type="entry name" value="Hybrid_Histidine_Kinase"/>
</dbReference>
<dbReference type="GO" id="GO:0005524">
    <property type="term" value="F:ATP binding"/>
    <property type="evidence" value="ECO:0007669"/>
    <property type="project" value="InterPro"/>
</dbReference>
<dbReference type="FunFam" id="3.30.565.10:FF:000006">
    <property type="entry name" value="Sensor histidine kinase WalK"/>
    <property type="match status" value="1"/>
</dbReference>
<dbReference type="SUPFAM" id="SSF56112">
    <property type="entry name" value="Protein kinase-like (PK-like)"/>
    <property type="match status" value="1"/>
</dbReference>
<keyword evidence="4" id="KW-0808">Transferase</keyword>
<protein>
    <recommendedName>
        <fullName evidence="2">histidine kinase</fullName>
        <ecNumber evidence="2">2.7.13.3</ecNumber>
    </recommendedName>
</protein>
<reference evidence="8 9" key="1">
    <citation type="submission" date="2017-05" db="EMBL/GenBank/DDBJ databases">
        <title>Genomic insights into alkan degradation activity of Oleiphilus messinensis.</title>
        <authorList>
            <person name="Kozyavkin S.A."/>
            <person name="Slesarev A.I."/>
            <person name="Golyshin P.N."/>
            <person name="Korzhenkov A."/>
            <person name="Golyshina O.N."/>
            <person name="Toshchakov S.V."/>
        </authorList>
    </citation>
    <scope>NUCLEOTIDE SEQUENCE [LARGE SCALE GENOMIC DNA]</scope>
    <source>
        <strain evidence="8 9">ME102</strain>
    </source>
</reference>
<dbReference type="InterPro" id="IPR003661">
    <property type="entry name" value="HisK_dim/P_dom"/>
</dbReference>
<dbReference type="InterPro" id="IPR000719">
    <property type="entry name" value="Prot_kinase_dom"/>
</dbReference>
<sequence>MALQIADYHILKTLYSNANTIVVRAEDRKTHETVILKHLTVDAVNNNQLARFAFSYDVLSKFNHANVIKPIRWIDDGHGPTMAMEDINGIDLHQYAAGFENKQLPVIPFLTLAIQLADGLGEIHHAQVIHKDLHPGNIIVTPDQENAKDFQLQIIDFGLASLLTREQPSLAAPDKLEGILAYISPEQTGRMNRALDYRTDFYSLGVILYQLLTGTLPYTADNAMSWVYAHIARPITPVTKIRNDVPPLVSAIIDKLLAKNAEDRYQSAWGLRHDLENCLRSLESGSVIPSFPLGQTDISDHLHIPQILYGRQDEISRLLSTFTEATEGTPQLLVVTGNAGIGKSALIHEIHKPIAEHDGLFISGKFDQFQKNIPYSALKQALQQWLQQQLTKSDNALEQLKRKLTLHLGNTARLMIEFMGELRHVLEDNLPEIPELVPVQSEVRLKTTVSRLVQFIAMAQPLVLFIDDLQWADRGTLSLLPELLQPNRTQHHDTTKLMVIVAYRDNEVDQSHPTTLTLTQIEQNKNPCTRLCLAPLPPGHIVKMLEDTLHLSSVTVSPLADLVYRKTAGNPFFINEFLRSLYHDGELRFNLRKQRWDWDLEAIRNTVVTDNVVDLMLHKMTHLPKVTRELLQMASCLGSRFDLDILARLAQRSIADITRELWPALKAGLLLQEGGEWSLGSISEQVQGDLNYDENRLYQTQISPLLPHCRFLHDRMLQAAYESIAKPKQLQLHLAIGRVLLDMTKKSGPQKSTGITDIPASQLYEVVEHLNQAQSLLSSEPDFLELAELNMQASLLAKDASVWSAALTYAQAGNQQLHRTTNQPETLQFQLQLMELDMLFMNGKREKALSLATDLEHMTSNRINKARVCCSVVTNALTSTFEMIDKLLEKGIDGLRHCDQTVPGVDEIDDQYIERLYRDVRPVVNKKIEHLVVCREEENPRLNLIFRLFAQLGVAAQVSGRQSLLRYCCLKGAQIAFQEQITVRGIVLLAFYSVLLSRRGDHQEARTVAEKVMAICHGTPDCPDIPMIYNCLGAQNWHCYHPLQEAISVLMNAHQTGYEYGDLIRGVFAGYSNSLISRFSQGTPFNALEPHFNTLFLLKDKLQMRVSAGSYYARLITILSAQGNANLLTESAFDAKEWQLIQNSTLLGFIHHLQLQQAFWQGDIDAALIAINIADTSAERMAGYISVLEQDFLSALIICHHKQRTKVKPVNTNNAIAPETNLDGEPQAGQIITISAMDQRVSKTLKMFEQLCEYCPENFRHKLYLLQAEWSLTNTCPDEQIMDFYELAITDAAENGFIQFEAYANQRYGEYWLSLGRKLVAKPFLQRAQQLFALWGCEIRVQNLARRYENLLLPIQNLNTRQKQEGSSGEFNSGGISQEGIDLIAIMQSARSIASELSLDVLITKVMGILLENAGAQRGALIRVSGEENDSTTMSVNAWVDLDHDGNEAFTPQPIVDFAYPIETPLIWATLRQKTAMLINDFEKSEYQNRIVPPNRSDAKSVLCLPILLRDQLQGVLYLENRLTTNAFTQSRLDTTELLLAQAAIAMENAALFSEVTKLNRDLEAKVMERTQELAAANEELYAANQELSAFSHSVSHDLRAPVRTMKGFANILLEDHEFELDDQARHLIERIIKGSDKLTQIIDGLLALSRVQRNELKKEHLNLSELVTRTLHDLQEQDPDRHVSTQVCPDCAVYADQRMMRSAIENLLNNAWKYTGKVQHARIEFGLADEHEDGEQVFFIRDNGAGFNMTQSEKLFESFKRLHPESQFEGTGIGLSTVKRIVERHGGKIWAIGQENAGATFYFTIPNID</sequence>
<organism evidence="8 9">
    <name type="scientific">Oleiphilus messinensis</name>
    <dbReference type="NCBI Taxonomy" id="141451"/>
    <lineage>
        <taxon>Bacteria</taxon>
        <taxon>Pseudomonadati</taxon>
        <taxon>Pseudomonadota</taxon>
        <taxon>Gammaproteobacteria</taxon>
        <taxon>Oceanospirillales</taxon>
        <taxon>Oleiphilaceae</taxon>
        <taxon>Oleiphilus</taxon>
    </lineage>
</organism>
<dbReference type="PANTHER" id="PTHR43642:SF1">
    <property type="entry name" value="HYBRID SIGNAL TRANSDUCTION HISTIDINE KINASE G"/>
    <property type="match status" value="1"/>
</dbReference>
<evidence type="ECO:0000256" key="2">
    <source>
        <dbReference type="ARBA" id="ARBA00012438"/>
    </source>
</evidence>
<dbReference type="EC" id="2.7.13.3" evidence="2"/>
<dbReference type="Pfam" id="PF01590">
    <property type="entry name" value="GAF"/>
    <property type="match status" value="1"/>
</dbReference>
<dbReference type="PROSITE" id="PS50011">
    <property type="entry name" value="PROTEIN_KINASE_DOM"/>
    <property type="match status" value="1"/>
</dbReference>
<dbReference type="InterPro" id="IPR011009">
    <property type="entry name" value="Kinase-like_dom_sf"/>
</dbReference>
<dbReference type="InterPro" id="IPR027417">
    <property type="entry name" value="P-loop_NTPase"/>
</dbReference>
<keyword evidence="3" id="KW-0597">Phosphoprotein</keyword>
<dbReference type="Proteomes" id="UP000196027">
    <property type="component" value="Chromosome"/>
</dbReference>
<dbReference type="Gene3D" id="1.10.287.130">
    <property type="match status" value="1"/>
</dbReference>
<dbReference type="Gene3D" id="3.30.450.40">
    <property type="match status" value="1"/>
</dbReference>
<dbReference type="Pfam" id="PF00512">
    <property type="entry name" value="HisKA"/>
    <property type="match status" value="1"/>
</dbReference>
<comment type="catalytic activity">
    <reaction evidence="1">
        <text>ATP + protein L-histidine = ADP + protein N-phospho-L-histidine.</text>
        <dbReference type="EC" id="2.7.13.3"/>
    </reaction>
</comment>
<dbReference type="CDD" id="cd00082">
    <property type="entry name" value="HisKA"/>
    <property type="match status" value="1"/>
</dbReference>
<evidence type="ECO:0000259" key="6">
    <source>
        <dbReference type="PROSITE" id="PS50011"/>
    </source>
</evidence>
<dbReference type="Gene3D" id="3.30.200.20">
    <property type="entry name" value="Phosphorylase Kinase, domain 1"/>
    <property type="match status" value="1"/>
</dbReference>
<dbReference type="PROSITE" id="PS50109">
    <property type="entry name" value="HIS_KIN"/>
    <property type="match status" value="1"/>
</dbReference>
<dbReference type="InterPro" id="IPR003018">
    <property type="entry name" value="GAF"/>
</dbReference>
<dbReference type="InterPro" id="IPR036097">
    <property type="entry name" value="HisK_dim/P_sf"/>
</dbReference>
<dbReference type="SMART" id="SM00065">
    <property type="entry name" value="GAF"/>
    <property type="match status" value="1"/>
</dbReference>
<dbReference type="SMART" id="SM00387">
    <property type="entry name" value="HATPase_c"/>
    <property type="match status" value="1"/>
</dbReference>
<feature type="domain" description="Histidine kinase" evidence="7">
    <location>
        <begin position="1594"/>
        <end position="1810"/>
    </location>
</feature>
<keyword evidence="9" id="KW-1185">Reference proteome</keyword>
<dbReference type="KEGG" id="ome:OLMES_1126"/>
<dbReference type="GO" id="GO:0000155">
    <property type="term" value="F:phosphorelay sensor kinase activity"/>
    <property type="evidence" value="ECO:0007669"/>
    <property type="project" value="InterPro"/>
</dbReference>
<dbReference type="PANTHER" id="PTHR43642">
    <property type="entry name" value="HYBRID SIGNAL TRANSDUCTION HISTIDINE KINASE G"/>
    <property type="match status" value="1"/>
</dbReference>
<dbReference type="RefSeq" id="WP_157678161.1">
    <property type="nucleotide sequence ID" value="NZ_CP021425.1"/>
</dbReference>
<dbReference type="InterPro" id="IPR003594">
    <property type="entry name" value="HATPase_dom"/>
</dbReference>
<evidence type="ECO:0000256" key="5">
    <source>
        <dbReference type="ARBA" id="ARBA00022777"/>
    </source>
</evidence>
<dbReference type="InterPro" id="IPR036890">
    <property type="entry name" value="HATPase_C_sf"/>
</dbReference>
<dbReference type="PRINTS" id="PR00344">
    <property type="entry name" value="BCTRLSENSOR"/>
</dbReference>
<keyword evidence="5 8" id="KW-0418">Kinase</keyword>
<evidence type="ECO:0000313" key="9">
    <source>
        <dbReference type="Proteomes" id="UP000196027"/>
    </source>
</evidence>